<protein>
    <recommendedName>
        <fullName evidence="1 2">Pyrrolo-quinoline quinone repeat domain-containing protein</fullName>
    </recommendedName>
</protein>
<name>A0A3N6NAY3_NATCH</name>
<organism evidence="3 4">
    <name type="scientific">Natrarchaeobius chitinivorans</name>
    <dbReference type="NCBI Taxonomy" id="1679083"/>
    <lineage>
        <taxon>Archaea</taxon>
        <taxon>Methanobacteriati</taxon>
        <taxon>Methanobacteriota</taxon>
        <taxon>Stenosarchaea group</taxon>
        <taxon>Halobacteria</taxon>
        <taxon>Halobacteriales</taxon>
        <taxon>Natrialbaceae</taxon>
        <taxon>Natrarchaeobius</taxon>
    </lineage>
</organism>
<gene>
    <name evidence="3" type="ORF">EA473_06105</name>
</gene>
<dbReference type="Proteomes" id="UP000282323">
    <property type="component" value="Unassembled WGS sequence"/>
</dbReference>
<dbReference type="Pfam" id="PF13360">
    <property type="entry name" value="PQQ_2"/>
    <property type="match status" value="1"/>
</dbReference>
<sequence length="374" mass="40859">MPMFEHTPTRRDVLHTTATLSVAAGTLPIAAAEESEGGEFVPGERIWSYSADGAVESGPTVVNKTVYFGCHDGTVYAIDAENGDREWVFETDDPPADQRYDHAGVWGEPKVIDGTVFIGALDNHLYALDADTGEEEWRFDTGKFVWGSPAVSNGTVYVPSRNHWVFAVDAESGEEQWRGNVEHPAGGGVSVVDGRVHVGSYGEVNLHTFDAESGELLWKKEMNAEQCAAPAVYDETVYTMFAGEPLYAFDAETGEEQWRFGEEIGFGINEVPTVWSGTVYLPNSSGLYAVDADTGELQWDFDGRFVKMSPTIADGVLFLGSHSETYLFAIDATTGEELWRSQVYANIHSNPTVVDGVAFFGSHDGYMHAVSVFS</sequence>
<dbReference type="Gene3D" id="2.130.10.10">
    <property type="entry name" value="YVTN repeat-like/Quinoprotein amine dehydrogenase"/>
    <property type="match status" value="2"/>
</dbReference>
<dbReference type="PROSITE" id="PS51318">
    <property type="entry name" value="TAT"/>
    <property type="match status" value="1"/>
</dbReference>
<dbReference type="Gene3D" id="2.40.10.480">
    <property type="match status" value="1"/>
</dbReference>
<dbReference type="EMBL" id="REGA01000004">
    <property type="protein sequence ID" value="RQG95762.1"/>
    <property type="molecule type" value="Genomic_DNA"/>
</dbReference>
<evidence type="ECO:0000313" key="4">
    <source>
        <dbReference type="Proteomes" id="UP000282323"/>
    </source>
</evidence>
<dbReference type="InterPro" id="IPR018391">
    <property type="entry name" value="PQQ_b-propeller_rpt"/>
</dbReference>
<evidence type="ECO:0000259" key="2">
    <source>
        <dbReference type="Pfam" id="PF13360"/>
    </source>
</evidence>
<dbReference type="InterPro" id="IPR015943">
    <property type="entry name" value="WD40/YVTN_repeat-like_dom_sf"/>
</dbReference>
<keyword evidence="4" id="KW-1185">Reference proteome</keyword>
<reference evidence="3 4" key="1">
    <citation type="submission" date="2018-10" db="EMBL/GenBank/DDBJ databases">
        <title>Natrarchaeobius chitinivorans gen. nov., sp. nov., and Natrarchaeobius haloalkaliphilus sp. nov., alkaliphilic, chitin-utilizing haloarchaea from hypersaline alkaline lakes.</title>
        <authorList>
            <person name="Sorokin D.Y."/>
            <person name="Elcheninov A.G."/>
            <person name="Kostrikina N.A."/>
            <person name="Bale N.J."/>
            <person name="Sinninghe Damste J.S."/>
            <person name="Khijniak T.V."/>
            <person name="Kublanov I.V."/>
            <person name="Toshchakov S.V."/>
        </authorList>
    </citation>
    <scope>NUCLEOTIDE SEQUENCE [LARGE SCALE GENOMIC DNA]</scope>
    <source>
        <strain evidence="3 4">AArcht4T</strain>
    </source>
</reference>
<evidence type="ECO:0000313" key="3">
    <source>
        <dbReference type="EMBL" id="RQG95762.1"/>
    </source>
</evidence>
<proteinExistence type="predicted"/>
<dbReference type="SMART" id="SM00564">
    <property type="entry name" value="PQQ"/>
    <property type="match status" value="8"/>
</dbReference>
<evidence type="ECO:0000259" key="1">
    <source>
        <dbReference type="Pfam" id="PF01011"/>
    </source>
</evidence>
<feature type="domain" description="Pyrrolo-quinoline quinone repeat" evidence="2">
    <location>
        <begin position="162"/>
        <end position="371"/>
    </location>
</feature>
<dbReference type="InterPro" id="IPR002372">
    <property type="entry name" value="PQQ_rpt_dom"/>
</dbReference>
<dbReference type="InterPro" id="IPR011047">
    <property type="entry name" value="Quinoprotein_ADH-like_sf"/>
</dbReference>
<dbReference type="PANTHER" id="PTHR34512:SF30">
    <property type="entry name" value="OUTER MEMBRANE PROTEIN ASSEMBLY FACTOR BAMB"/>
    <property type="match status" value="1"/>
</dbReference>
<dbReference type="AlphaFoldDB" id="A0A3N6NAY3"/>
<dbReference type="PANTHER" id="PTHR34512">
    <property type="entry name" value="CELL SURFACE PROTEIN"/>
    <property type="match status" value="1"/>
</dbReference>
<comment type="caution">
    <text evidence="3">The sequence shown here is derived from an EMBL/GenBank/DDBJ whole genome shotgun (WGS) entry which is preliminary data.</text>
</comment>
<accession>A0A3N6NAY3</accession>
<dbReference type="InterPro" id="IPR006311">
    <property type="entry name" value="TAT_signal"/>
</dbReference>
<feature type="domain" description="Pyrrolo-quinoline quinone repeat" evidence="1">
    <location>
        <begin position="53"/>
        <end position="134"/>
    </location>
</feature>
<dbReference type="SUPFAM" id="SSF50998">
    <property type="entry name" value="Quinoprotein alcohol dehydrogenase-like"/>
    <property type="match status" value="2"/>
</dbReference>
<dbReference type="Pfam" id="PF01011">
    <property type="entry name" value="PQQ"/>
    <property type="match status" value="1"/>
</dbReference>